<dbReference type="AlphaFoldDB" id="A0A0N4XJ31"/>
<reference evidence="3" key="1">
    <citation type="submission" date="2017-02" db="UniProtKB">
        <authorList>
            <consortium name="WormBaseParasite"/>
        </authorList>
    </citation>
    <scope>IDENTIFICATION</scope>
</reference>
<evidence type="ECO:0000313" key="2">
    <source>
        <dbReference type="Proteomes" id="UP000271162"/>
    </source>
</evidence>
<protein>
    <submittedName>
        <fullName evidence="3">SAM-dependent methyltransferase</fullName>
    </submittedName>
</protein>
<dbReference type="WBParaSite" id="NBR_0000253301-mRNA-1">
    <property type="protein sequence ID" value="NBR_0000253301-mRNA-1"/>
    <property type="gene ID" value="NBR_0000253301"/>
</dbReference>
<name>A0A0N4XJ31_NIPBR</name>
<evidence type="ECO:0000313" key="1">
    <source>
        <dbReference type="EMBL" id="VDL66123.1"/>
    </source>
</evidence>
<sequence length="69" mass="8237">MSDDDLWAKETFRNRDMTNFVRQDVNAPLGSEWEFSRQFCDRVLLTGECRVLSDYSLRLLESSFLYEFS</sequence>
<organism evidence="3">
    <name type="scientific">Nippostrongylus brasiliensis</name>
    <name type="common">Rat hookworm</name>
    <dbReference type="NCBI Taxonomy" id="27835"/>
    <lineage>
        <taxon>Eukaryota</taxon>
        <taxon>Metazoa</taxon>
        <taxon>Ecdysozoa</taxon>
        <taxon>Nematoda</taxon>
        <taxon>Chromadorea</taxon>
        <taxon>Rhabditida</taxon>
        <taxon>Rhabditina</taxon>
        <taxon>Rhabditomorpha</taxon>
        <taxon>Strongyloidea</taxon>
        <taxon>Heligmosomidae</taxon>
        <taxon>Nippostrongylus</taxon>
    </lineage>
</organism>
<evidence type="ECO:0000313" key="3">
    <source>
        <dbReference type="WBParaSite" id="NBR_0000253301-mRNA-1"/>
    </source>
</evidence>
<keyword evidence="2" id="KW-1185">Reference proteome</keyword>
<gene>
    <name evidence="1" type="ORF">NBR_LOCUS2534</name>
</gene>
<proteinExistence type="predicted"/>
<reference evidence="1 2" key="2">
    <citation type="submission" date="2018-11" db="EMBL/GenBank/DDBJ databases">
        <authorList>
            <consortium name="Pathogen Informatics"/>
        </authorList>
    </citation>
    <scope>NUCLEOTIDE SEQUENCE [LARGE SCALE GENOMIC DNA]</scope>
</reference>
<accession>A0A0N4XJ31</accession>
<dbReference type="EMBL" id="UYSL01002958">
    <property type="protein sequence ID" value="VDL66123.1"/>
    <property type="molecule type" value="Genomic_DNA"/>
</dbReference>
<dbReference type="Proteomes" id="UP000271162">
    <property type="component" value="Unassembled WGS sequence"/>
</dbReference>